<name>A0A6B1FC19_9SYNE</name>
<dbReference type="AlphaFoldDB" id="A0A6B1FC19"/>
<organism evidence="1">
    <name type="scientific">Synechococcus sp. SB0676_bin_10</name>
    <dbReference type="NCBI Taxonomy" id="2604869"/>
    <lineage>
        <taxon>Bacteria</taxon>
        <taxon>Bacillati</taxon>
        <taxon>Cyanobacteriota</taxon>
        <taxon>Cyanophyceae</taxon>
        <taxon>Synechococcales</taxon>
        <taxon>Synechococcaceae</taxon>
        <taxon>Synechococcus</taxon>
    </lineage>
</organism>
<accession>A0A6B1FC19</accession>
<reference evidence="1" key="1">
    <citation type="submission" date="2019-09" db="EMBL/GenBank/DDBJ databases">
        <title>Characterisation of the sponge microbiome using genome-centric metagenomics.</title>
        <authorList>
            <person name="Engelberts J.P."/>
            <person name="Robbins S.J."/>
            <person name="De Goeij J.M."/>
            <person name="Aranda M."/>
            <person name="Bell S.C."/>
            <person name="Webster N.S."/>
        </authorList>
    </citation>
    <scope>NUCLEOTIDE SEQUENCE</scope>
    <source>
        <strain evidence="1">SB0676_bin_10</strain>
    </source>
</reference>
<comment type="caution">
    <text evidence="1">The sequence shown here is derived from an EMBL/GenBank/DDBJ whole genome shotgun (WGS) entry which is preliminary data.</text>
</comment>
<evidence type="ECO:0000313" key="1">
    <source>
        <dbReference type="EMBL" id="MYG38513.1"/>
    </source>
</evidence>
<dbReference type="EMBL" id="VYDO01000191">
    <property type="protein sequence ID" value="MYG38513.1"/>
    <property type="molecule type" value="Genomic_DNA"/>
</dbReference>
<proteinExistence type="predicted"/>
<sequence>MLVKTVIADLLWEMEFLQGRWAMASQDRQSLNHQVMHARLQAELQRLRCRVQHVEKIARSLSAAGGEAMTLSLLQATCRAVLTRNDEQHCSLGSPA</sequence>
<protein>
    <submittedName>
        <fullName evidence="1">Uncharacterized protein</fullName>
    </submittedName>
</protein>
<gene>
    <name evidence="1" type="ORF">F4162_05920</name>
</gene>